<reference evidence="2" key="1">
    <citation type="submission" date="2020-02" db="EMBL/GenBank/DDBJ databases">
        <authorList>
            <person name="Meier V. D."/>
        </authorList>
    </citation>
    <scope>NUCLEOTIDE SEQUENCE</scope>
    <source>
        <strain evidence="2">AVDCRST_MAG57</strain>
    </source>
</reference>
<feature type="compositionally biased region" description="Basic residues" evidence="1">
    <location>
        <begin position="142"/>
        <end position="153"/>
    </location>
</feature>
<evidence type="ECO:0000256" key="1">
    <source>
        <dbReference type="SAM" id="MobiDB-lite"/>
    </source>
</evidence>
<name>A0A6J4H6Y6_9ACTN</name>
<feature type="non-terminal residue" evidence="2">
    <location>
        <position position="263"/>
    </location>
</feature>
<feature type="compositionally biased region" description="Basic residues" evidence="1">
    <location>
        <begin position="100"/>
        <end position="116"/>
    </location>
</feature>
<feature type="region of interest" description="Disordered" evidence="1">
    <location>
        <begin position="1"/>
        <end position="263"/>
    </location>
</feature>
<gene>
    <name evidence="2" type="ORF">AVDCRST_MAG57-191</name>
</gene>
<feature type="compositionally biased region" description="Basic residues" evidence="1">
    <location>
        <begin position="45"/>
        <end position="69"/>
    </location>
</feature>
<feature type="compositionally biased region" description="Basic and acidic residues" evidence="1">
    <location>
        <begin position="198"/>
        <end position="233"/>
    </location>
</feature>
<feature type="compositionally biased region" description="Basic and acidic residues" evidence="1">
    <location>
        <begin position="82"/>
        <end position="99"/>
    </location>
</feature>
<feature type="compositionally biased region" description="Basic and acidic residues" evidence="1">
    <location>
        <begin position="28"/>
        <end position="37"/>
    </location>
</feature>
<proteinExistence type="predicted"/>
<feature type="compositionally biased region" description="Basic and acidic residues" evidence="1">
    <location>
        <begin position="117"/>
        <end position="126"/>
    </location>
</feature>
<sequence>DRSRPDRARFRDDAAPQSQAGCALSGSDRGRRGDADRVPAAVRLRPGRHPRGRAGGARRRPGGVRRLRRPRDPGPRHHRRRPGDGDRRRDGHDRGDHRPLPHHVHHPGVGAHRARRRCGDPDDGRAGARPRRRPPRGVPARRERRRVARGARRAGHDRLRAVLAVGGDGAGDEDGGGGQQPPDAAHAPAVLRQRLRAGRVDAGRPALVRREPAVHADHRDDARAAHRDGDRLQRTAGDGVVHRHRPGRLPVGAPQLRAPSRPL</sequence>
<dbReference type="EMBL" id="CADCTI010000023">
    <property type="protein sequence ID" value="CAA9213180.1"/>
    <property type="molecule type" value="Genomic_DNA"/>
</dbReference>
<evidence type="ECO:0000313" key="2">
    <source>
        <dbReference type="EMBL" id="CAA9213180.1"/>
    </source>
</evidence>
<dbReference type="AlphaFoldDB" id="A0A6J4H6Y6"/>
<organism evidence="2">
    <name type="scientific">uncultured Blastococcus sp</name>
    <dbReference type="NCBI Taxonomy" id="217144"/>
    <lineage>
        <taxon>Bacteria</taxon>
        <taxon>Bacillati</taxon>
        <taxon>Actinomycetota</taxon>
        <taxon>Actinomycetes</taxon>
        <taxon>Geodermatophilales</taxon>
        <taxon>Geodermatophilaceae</taxon>
        <taxon>Blastococcus</taxon>
        <taxon>environmental samples</taxon>
    </lineage>
</organism>
<accession>A0A6J4H6Y6</accession>
<protein>
    <submittedName>
        <fullName evidence="2">Efflux ABC transporter, permease protein</fullName>
    </submittedName>
</protein>
<feature type="compositionally biased region" description="Basic and acidic residues" evidence="1">
    <location>
        <begin position="1"/>
        <end position="14"/>
    </location>
</feature>
<feature type="non-terminal residue" evidence="2">
    <location>
        <position position="1"/>
    </location>
</feature>
<feature type="compositionally biased region" description="Low complexity" evidence="1">
    <location>
        <begin position="180"/>
        <end position="190"/>
    </location>
</feature>